<dbReference type="GO" id="GO:0005847">
    <property type="term" value="C:mRNA cleavage and polyadenylation specificity factor complex"/>
    <property type="evidence" value="ECO:0007669"/>
    <property type="project" value="TreeGrafter"/>
</dbReference>
<name>A0A6I9PHE5_9TELE</name>
<dbReference type="InterPro" id="IPR050698">
    <property type="entry name" value="MBL"/>
</dbReference>
<dbReference type="GO" id="GO:0003723">
    <property type="term" value="F:RNA binding"/>
    <property type="evidence" value="ECO:0007669"/>
    <property type="project" value="TreeGrafter"/>
</dbReference>
<sequence length="77" mass="8379">MATKRKCDATVPAEESDQLLIRPLGAGQEVGRSCIILEFKGRKIMLDCGIHPGLEGMDALPYIDLIDPAEIDLLLIS</sequence>
<dbReference type="AlphaFoldDB" id="A0A6I9PHE5"/>
<dbReference type="Gene3D" id="3.60.15.10">
    <property type="entry name" value="Ribonuclease Z/Hydroxyacylglutathione hydrolase-like"/>
    <property type="match status" value="1"/>
</dbReference>
<evidence type="ECO:0000313" key="2">
    <source>
        <dbReference type="RefSeq" id="XP_010785231.1"/>
    </source>
</evidence>
<keyword evidence="1" id="KW-1185">Reference proteome</keyword>
<dbReference type="SUPFAM" id="SSF56281">
    <property type="entry name" value="Metallo-hydrolase/oxidoreductase"/>
    <property type="match status" value="1"/>
</dbReference>
<dbReference type="GeneID" id="104959070"/>
<dbReference type="GO" id="GO:0006398">
    <property type="term" value="P:mRNA 3'-end processing by stem-loop binding and cleavage"/>
    <property type="evidence" value="ECO:0007669"/>
    <property type="project" value="TreeGrafter"/>
</dbReference>
<dbReference type="PANTHER" id="PTHR11203">
    <property type="entry name" value="CLEAVAGE AND POLYADENYLATION SPECIFICITY FACTOR FAMILY MEMBER"/>
    <property type="match status" value="1"/>
</dbReference>
<reference evidence="2" key="1">
    <citation type="submission" date="2025-08" db="UniProtKB">
        <authorList>
            <consortium name="RefSeq"/>
        </authorList>
    </citation>
    <scope>IDENTIFICATION</scope>
    <source>
        <tissue evidence="2">Muscle</tissue>
    </source>
</reference>
<proteinExistence type="predicted"/>
<organism evidence="1 2">
    <name type="scientific">Notothenia coriiceps</name>
    <name type="common">black rockcod</name>
    <dbReference type="NCBI Taxonomy" id="8208"/>
    <lineage>
        <taxon>Eukaryota</taxon>
        <taxon>Metazoa</taxon>
        <taxon>Chordata</taxon>
        <taxon>Craniata</taxon>
        <taxon>Vertebrata</taxon>
        <taxon>Euteleostomi</taxon>
        <taxon>Actinopterygii</taxon>
        <taxon>Neopterygii</taxon>
        <taxon>Teleostei</taxon>
        <taxon>Neoteleostei</taxon>
        <taxon>Acanthomorphata</taxon>
        <taxon>Eupercaria</taxon>
        <taxon>Perciformes</taxon>
        <taxon>Notothenioidei</taxon>
        <taxon>Nototheniidae</taxon>
        <taxon>Notothenia</taxon>
    </lineage>
</organism>
<dbReference type="RefSeq" id="XP_010785231.1">
    <property type="nucleotide sequence ID" value="XM_010786929.1"/>
</dbReference>
<accession>A0A6I9PHE5</accession>
<dbReference type="OrthoDB" id="10249535at2759"/>
<evidence type="ECO:0000313" key="1">
    <source>
        <dbReference type="Proteomes" id="UP000504611"/>
    </source>
</evidence>
<gene>
    <name evidence="2" type="primary">LOC104959070</name>
</gene>
<dbReference type="PANTHER" id="PTHR11203:SF11">
    <property type="entry name" value="CLEAVAGE AND POLYADENYLATION SPECIFICITY FACTOR SUBUNIT 3"/>
    <property type="match status" value="1"/>
</dbReference>
<dbReference type="InterPro" id="IPR036866">
    <property type="entry name" value="RibonucZ/Hydroxyglut_hydro"/>
</dbReference>
<dbReference type="Proteomes" id="UP000504611">
    <property type="component" value="Unplaced"/>
</dbReference>
<feature type="non-terminal residue" evidence="2">
    <location>
        <position position="77"/>
    </location>
</feature>
<dbReference type="GO" id="GO:0004534">
    <property type="term" value="F:5'-3' RNA exonuclease activity"/>
    <property type="evidence" value="ECO:0007669"/>
    <property type="project" value="TreeGrafter"/>
</dbReference>
<protein>
    <submittedName>
        <fullName evidence="2">Cleavage and polyadenylation specificity factor subunit 3-like</fullName>
    </submittedName>
</protein>
<dbReference type="GO" id="GO:0004521">
    <property type="term" value="F:RNA endonuclease activity"/>
    <property type="evidence" value="ECO:0007669"/>
    <property type="project" value="TreeGrafter"/>
</dbReference>
<dbReference type="KEGG" id="ncc:104959070"/>